<dbReference type="Pfam" id="PF00557">
    <property type="entry name" value="Peptidase_M24"/>
    <property type="match status" value="1"/>
</dbReference>
<dbReference type="InterPro" id="IPR036005">
    <property type="entry name" value="Creatinase/aminopeptidase-like"/>
</dbReference>
<comment type="catalytic activity">
    <reaction evidence="6 7">
        <text>Release of N-terminal amino acids, preferentially methionine, from peptides and arylamides.</text>
        <dbReference type="EC" id="3.4.11.18"/>
    </reaction>
</comment>
<proteinExistence type="inferred from homology"/>
<name>A0A014NQV0_9BACT</name>
<dbReference type="InterPro" id="IPR002467">
    <property type="entry name" value="Pept_M24A_MAP1"/>
</dbReference>
<evidence type="ECO:0000256" key="6">
    <source>
        <dbReference type="HAMAP-Rule" id="MF_01974"/>
    </source>
</evidence>
<dbReference type="InterPro" id="IPR001714">
    <property type="entry name" value="Pept_M24_MAP"/>
</dbReference>
<evidence type="ECO:0000256" key="4">
    <source>
        <dbReference type="ARBA" id="ARBA00022723"/>
    </source>
</evidence>
<dbReference type="GO" id="GO:0006508">
    <property type="term" value="P:proteolysis"/>
    <property type="evidence" value="ECO:0007669"/>
    <property type="project" value="UniProtKB-KW"/>
</dbReference>
<dbReference type="GO" id="GO:0070006">
    <property type="term" value="F:metalloaminopeptidase activity"/>
    <property type="evidence" value="ECO:0007669"/>
    <property type="project" value="UniProtKB-UniRule"/>
</dbReference>
<dbReference type="AlphaFoldDB" id="A0A014NQV0"/>
<dbReference type="RefSeq" id="WP_044284045.1">
    <property type="nucleotide sequence ID" value="NZ_JFAD01000013.1"/>
</dbReference>
<evidence type="ECO:0000256" key="2">
    <source>
        <dbReference type="ARBA" id="ARBA00022438"/>
    </source>
</evidence>
<dbReference type="PRINTS" id="PR00599">
    <property type="entry name" value="MAPEPTIDASE"/>
</dbReference>
<keyword evidence="2 6" id="KW-0031">Aminopeptidase</keyword>
<keyword evidence="4 6" id="KW-0479">Metal-binding</keyword>
<accession>A0A014NQV0</accession>
<comment type="caution">
    <text evidence="9">The sequence shown here is derived from an EMBL/GenBank/DDBJ whole genome shotgun (WGS) entry which is preliminary data.</text>
</comment>
<dbReference type="eggNOG" id="COG0024">
    <property type="taxonomic scope" value="Bacteria"/>
</dbReference>
<evidence type="ECO:0000256" key="5">
    <source>
        <dbReference type="ARBA" id="ARBA00022801"/>
    </source>
</evidence>
<evidence type="ECO:0000256" key="7">
    <source>
        <dbReference type="RuleBase" id="RU003653"/>
    </source>
</evidence>
<evidence type="ECO:0000259" key="8">
    <source>
        <dbReference type="Pfam" id="PF00557"/>
    </source>
</evidence>
<dbReference type="SUPFAM" id="SSF55920">
    <property type="entry name" value="Creatinase/aminopeptidase"/>
    <property type="match status" value="1"/>
</dbReference>
<feature type="binding site" evidence="6">
    <location>
        <position position="105"/>
    </location>
    <ligand>
        <name>a divalent metal cation</name>
        <dbReference type="ChEBI" id="CHEBI:60240"/>
        <label>1</label>
    </ligand>
</feature>
<evidence type="ECO:0000256" key="1">
    <source>
        <dbReference type="ARBA" id="ARBA00002521"/>
    </source>
</evidence>
<comment type="similarity">
    <text evidence="6">Belongs to the peptidase M24A family. Methionine aminopeptidase type 1 subfamily.</text>
</comment>
<dbReference type="EMBL" id="JFAD01000013">
    <property type="protein sequence ID" value="EXU61242.1"/>
    <property type="molecule type" value="Genomic_DNA"/>
</dbReference>
<evidence type="ECO:0000313" key="9">
    <source>
        <dbReference type="EMBL" id="EXU61242.1"/>
    </source>
</evidence>
<organism evidence="9 10">
    <name type="scientific">Mesomycoplasma ovipneumoniae 14811</name>
    <dbReference type="NCBI Taxonomy" id="1188239"/>
    <lineage>
        <taxon>Bacteria</taxon>
        <taxon>Bacillati</taxon>
        <taxon>Mycoplasmatota</taxon>
        <taxon>Mycoplasmoidales</taxon>
        <taxon>Metamycoplasmataceae</taxon>
        <taxon>Mesomycoplasma</taxon>
    </lineage>
</organism>
<gene>
    <name evidence="6 9" type="primary">map</name>
    <name evidence="9" type="ORF">MOVI_1920</name>
</gene>
<dbReference type="CDD" id="cd01086">
    <property type="entry name" value="MetAP1"/>
    <property type="match status" value="1"/>
</dbReference>
<comment type="function">
    <text evidence="1 6">Removes the N-terminal methionine from nascent proteins. The N-terminal methionine is often cleaved when the second residue in the primary sequence is small and uncharged (Met-Ala-, Cys, Gly, Pro, Ser, Thr, or Val). Requires deformylation of the N(alpha)-formylated initiator methionine before it can be hydrolyzed.</text>
</comment>
<dbReference type="InterPro" id="IPR000994">
    <property type="entry name" value="Pept_M24"/>
</dbReference>
<feature type="binding site" evidence="6">
    <location>
        <position position="94"/>
    </location>
    <ligand>
        <name>a divalent metal cation</name>
        <dbReference type="ChEBI" id="CHEBI:60240"/>
        <label>1</label>
    </ligand>
</feature>
<dbReference type="GO" id="GO:0046872">
    <property type="term" value="F:metal ion binding"/>
    <property type="evidence" value="ECO:0007669"/>
    <property type="project" value="UniProtKB-UniRule"/>
</dbReference>
<dbReference type="STRING" id="1188239.MOVI_1920"/>
<dbReference type="PROSITE" id="PS00680">
    <property type="entry name" value="MAP_1"/>
    <property type="match status" value="1"/>
</dbReference>
<dbReference type="EC" id="3.4.11.18" evidence="6 7"/>
<dbReference type="Proteomes" id="UP000020977">
    <property type="component" value="Unassembled WGS sequence"/>
</dbReference>
<dbReference type="PANTHER" id="PTHR43330:SF27">
    <property type="entry name" value="METHIONINE AMINOPEPTIDASE"/>
    <property type="match status" value="1"/>
</dbReference>
<sequence length="250" mass="27558">MSLIKTEFEIEQLKIAGKLLAEVKKKIYDFVRPGISLKEIDAIAFDEIIARGAKPAFLNYHGFPATICISVNEILIHGIPNDYILQEGDLVSVDLGLSYNGFFADSAFSKSLGPNAENEKLIKCAQEAFFAGFKAIKPGATTGDIGFAINQVIRSYGFFTPVEFCGHGIGKKLHENPNIFNFGVPGRGKKLQNNMVICIEPMIVQSSPRIKILKDGWSVQSNDGKKTSHYEQTILIQDGKGIILTEMDQK</sequence>
<feature type="binding site" evidence="6">
    <location>
        <position position="105"/>
    </location>
    <ligand>
        <name>a divalent metal cation</name>
        <dbReference type="ChEBI" id="CHEBI:60240"/>
        <label>2</label>
        <note>catalytic</note>
    </ligand>
</feature>
<dbReference type="Gene3D" id="3.90.230.10">
    <property type="entry name" value="Creatinase/methionine aminopeptidase superfamily"/>
    <property type="match status" value="1"/>
</dbReference>
<feature type="binding site" evidence="6">
    <location>
        <position position="231"/>
    </location>
    <ligand>
        <name>a divalent metal cation</name>
        <dbReference type="ChEBI" id="CHEBI:60240"/>
        <label>1</label>
    </ligand>
</feature>
<feature type="binding site" evidence="6">
    <location>
        <position position="174"/>
    </location>
    <ligand>
        <name>substrate</name>
    </ligand>
</feature>
<feature type="binding site" evidence="6">
    <location>
        <position position="77"/>
    </location>
    <ligand>
        <name>substrate</name>
    </ligand>
</feature>
<evidence type="ECO:0000256" key="3">
    <source>
        <dbReference type="ARBA" id="ARBA00022670"/>
    </source>
</evidence>
<dbReference type="NCBIfam" id="TIGR00500">
    <property type="entry name" value="met_pdase_I"/>
    <property type="match status" value="1"/>
</dbReference>
<keyword evidence="3 6" id="KW-0645">Protease</keyword>
<dbReference type="GO" id="GO:0005829">
    <property type="term" value="C:cytosol"/>
    <property type="evidence" value="ECO:0007669"/>
    <property type="project" value="TreeGrafter"/>
</dbReference>
<evidence type="ECO:0000313" key="10">
    <source>
        <dbReference type="Proteomes" id="UP000020977"/>
    </source>
</evidence>
<protein>
    <recommendedName>
        <fullName evidence="6 7">Methionine aminopeptidase</fullName>
        <shortName evidence="6">MAP</shortName>
        <shortName evidence="6">MetAP</shortName>
        <ecNumber evidence="6 7">3.4.11.18</ecNumber>
    </recommendedName>
    <alternativeName>
        <fullName evidence="6">Peptidase M</fullName>
    </alternativeName>
</protein>
<feature type="binding site" evidence="6">
    <location>
        <position position="231"/>
    </location>
    <ligand>
        <name>a divalent metal cation</name>
        <dbReference type="ChEBI" id="CHEBI:60240"/>
        <label>2</label>
        <note>catalytic</note>
    </ligand>
</feature>
<feature type="binding site" evidence="6">
    <location>
        <position position="167"/>
    </location>
    <ligand>
        <name>a divalent metal cation</name>
        <dbReference type="ChEBI" id="CHEBI:60240"/>
        <label>2</label>
        <note>catalytic</note>
    </ligand>
</feature>
<comment type="cofactor">
    <cofactor evidence="6">
        <name>Co(2+)</name>
        <dbReference type="ChEBI" id="CHEBI:48828"/>
    </cofactor>
    <cofactor evidence="6">
        <name>Zn(2+)</name>
        <dbReference type="ChEBI" id="CHEBI:29105"/>
    </cofactor>
    <cofactor evidence="6">
        <name>Mn(2+)</name>
        <dbReference type="ChEBI" id="CHEBI:29035"/>
    </cofactor>
    <cofactor evidence="6">
        <name>Fe(2+)</name>
        <dbReference type="ChEBI" id="CHEBI:29033"/>
    </cofactor>
    <text evidence="6">Binds 2 divalent metal cations per subunit. Has a high-affinity and a low affinity metal-binding site. The true nature of the physiological cofactor is under debate. The enzyme is active with cobalt, zinc, manganese or divalent iron ions. Most likely, methionine aminopeptidases function as mononuclear Fe(2+)-metalloproteases under physiological conditions, and the catalytically relevant metal-binding site has been assigned to the histidine-containing high-affinity site.</text>
</comment>
<feature type="binding site" evidence="6">
    <location>
        <position position="200"/>
    </location>
    <ligand>
        <name>a divalent metal cation</name>
        <dbReference type="ChEBI" id="CHEBI:60240"/>
        <label>2</label>
        <note>catalytic</note>
    </ligand>
</feature>
<feature type="domain" description="Peptidase M24" evidence="8">
    <location>
        <begin position="11"/>
        <end position="237"/>
    </location>
</feature>
<reference evidence="9 10" key="1">
    <citation type="submission" date="2014-03" db="EMBL/GenBank/DDBJ databases">
        <title>Genome sequence of Mycoplasma ovipneumoniae strain 14811.</title>
        <authorList>
            <person name="Sirand-Pugnet P."/>
            <person name="Breton M."/>
            <person name="Dordet-Frisoni E."/>
            <person name="Baranowski E."/>
            <person name="Barre A."/>
            <person name="Couture C."/>
            <person name="Dupuy V."/>
            <person name="Gaurivaud P."/>
            <person name="Jacob D."/>
            <person name="Lemaitre C."/>
            <person name="Manso-Silvan L."/>
            <person name="Nikolski M."/>
            <person name="Nouvel L.-X."/>
            <person name="Poumarat F."/>
            <person name="Tardy F."/>
            <person name="Thebault P."/>
            <person name="Theil S."/>
            <person name="Citti C."/>
            <person name="Thiaucourt F."/>
            <person name="Blanchard A."/>
        </authorList>
    </citation>
    <scope>NUCLEOTIDE SEQUENCE [LARGE SCALE GENOMIC DNA]</scope>
    <source>
        <strain evidence="9 10">14811</strain>
    </source>
</reference>
<keyword evidence="5 6" id="KW-0378">Hydrolase</keyword>
<dbReference type="GO" id="GO:0004239">
    <property type="term" value="F:initiator methionyl aminopeptidase activity"/>
    <property type="evidence" value="ECO:0007669"/>
    <property type="project" value="UniProtKB-UniRule"/>
</dbReference>
<dbReference type="HAMAP" id="MF_01974">
    <property type="entry name" value="MetAP_1"/>
    <property type="match status" value="1"/>
</dbReference>
<dbReference type="PANTHER" id="PTHR43330">
    <property type="entry name" value="METHIONINE AMINOPEPTIDASE"/>
    <property type="match status" value="1"/>
</dbReference>
<comment type="subunit">
    <text evidence="6">Monomer.</text>
</comment>